<dbReference type="InterPro" id="IPR001356">
    <property type="entry name" value="HD"/>
</dbReference>
<keyword evidence="2" id="KW-0217">Developmental protein</keyword>
<dbReference type="PROSITE" id="PS50071">
    <property type="entry name" value="HOMEOBOX_2"/>
    <property type="match status" value="1"/>
</dbReference>
<evidence type="ECO:0000259" key="10">
    <source>
        <dbReference type="PROSITE" id="PS50071"/>
    </source>
</evidence>
<feature type="DNA-binding region" description="Homeobox" evidence="7">
    <location>
        <begin position="62"/>
        <end position="121"/>
    </location>
</feature>
<dbReference type="OrthoDB" id="6159439at2759"/>
<dbReference type="GO" id="GO:0007399">
    <property type="term" value="P:nervous system development"/>
    <property type="evidence" value="ECO:0007669"/>
    <property type="project" value="UniProtKB-KW"/>
</dbReference>
<feature type="compositionally biased region" description="Basic and acidic residues" evidence="9">
    <location>
        <begin position="281"/>
        <end position="299"/>
    </location>
</feature>
<evidence type="ECO:0000313" key="11">
    <source>
        <dbReference type="EMBL" id="GFY39044.1"/>
    </source>
</evidence>
<dbReference type="CDD" id="cd00086">
    <property type="entry name" value="homeodomain"/>
    <property type="match status" value="1"/>
</dbReference>
<comment type="subcellular location">
    <subcellularLocation>
        <location evidence="1 7 8">Nucleus</location>
    </subcellularLocation>
</comment>
<keyword evidence="6 7" id="KW-0539">Nucleus</keyword>
<dbReference type="FunFam" id="1.10.10.60:FF:000068">
    <property type="entry name" value="Orthodenticle homeobox 1"/>
    <property type="match status" value="1"/>
</dbReference>
<dbReference type="InterPro" id="IPR017970">
    <property type="entry name" value="Homeobox_CS"/>
</dbReference>
<evidence type="ECO:0000313" key="13">
    <source>
        <dbReference type="Proteomes" id="UP000886998"/>
    </source>
</evidence>
<evidence type="ECO:0000256" key="8">
    <source>
        <dbReference type="RuleBase" id="RU000682"/>
    </source>
</evidence>
<feature type="compositionally biased region" description="Polar residues" evidence="9">
    <location>
        <begin position="180"/>
        <end position="194"/>
    </location>
</feature>
<organism evidence="12 13">
    <name type="scientific">Trichonephila inaurata madagascariensis</name>
    <dbReference type="NCBI Taxonomy" id="2747483"/>
    <lineage>
        <taxon>Eukaryota</taxon>
        <taxon>Metazoa</taxon>
        <taxon>Ecdysozoa</taxon>
        <taxon>Arthropoda</taxon>
        <taxon>Chelicerata</taxon>
        <taxon>Arachnida</taxon>
        <taxon>Araneae</taxon>
        <taxon>Araneomorphae</taxon>
        <taxon>Entelegynae</taxon>
        <taxon>Araneoidea</taxon>
        <taxon>Nephilidae</taxon>
        <taxon>Trichonephila</taxon>
        <taxon>Trichonephila inaurata</taxon>
    </lineage>
</organism>
<evidence type="ECO:0000256" key="9">
    <source>
        <dbReference type="SAM" id="MobiDB-lite"/>
    </source>
</evidence>
<dbReference type="PANTHER" id="PTHR45793">
    <property type="entry name" value="HOMEOBOX PROTEIN"/>
    <property type="match status" value="1"/>
</dbReference>
<dbReference type="Pfam" id="PF00046">
    <property type="entry name" value="Homeodomain"/>
    <property type="match status" value="1"/>
</dbReference>
<keyword evidence="4 7" id="KW-0238">DNA-binding</keyword>
<gene>
    <name evidence="12" type="primary">otx5-a</name>
    <name evidence="12" type="ORF">TNIN_105301</name>
    <name evidence="11" type="ORF">TNIN_153751</name>
</gene>
<feature type="region of interest" description="Disordered" evidence="9">
    <location>
        <begin position="116"/>
        <end position="194"/>
    </location>
</feature>
<evidence type="ECO:0000256" key="7">
    <source>
        <dbReference type="PROSITE-ProRule" id="PRU00108"/>
    </source>
</evidence>
<dbReference type="Proteomes" id="UP000886998">
    <property type="component" value="Unassembled WGS sequence"/>
</dbReference>
<reference evidence="12" key="1">
    <citation type="submission" date="2020-08" db="EMBL/GenBank/DDBJ databases">
        <title>Multicomponent nature underlies the extraordinary mechanical properties of spider dragline silk.</title>
        <authorList>
            <person name="Kono N."/>
            <person name="Nakamura H."/>
            <person name="Mori M."/>
            <person name="Yoshida Y."/>
            <person name="Ohtoshi R."/>
            <person name="Malay A.D."/>
            <person name="Moran D.A.P."/>
            <person name="Tomita M."/>
            <person name="Numata K."/>
            <person name="Arakawa K."/>
        </authorList>
    </citation>
    <scope>NUCLEOTIDE SEQUENCE</scope>
</reference>
<feature type="compositionally biased region" description="Low complexity" evidence="9">
    <location>
        <begin position="144"/>
        <end position="168"/>
    </location>
</feature>
<dbReference type="GO" id="GO:0045944">
    <property type="term" value="P:positive regulation of transcription by RNA polymerase II"/>
    <property type="evidence" value="ECO:0007669"/>
    <property type="project" value="UniProtKB-ARBA"/>
</dbReference>
<dbReference type="EMBL" id="BMAV01011339">
    <property type="protein sequence ID" value="GFY57119.1"/>
    <property type="molecule type" value="Genomic_DNA"/>
</dbReference>
<protein>
    <submittedName>
        <fullName evidence="12">Homeobox protein otx5-A</fullName>
    </submittedName>
</protein>
<evidence type="ECO:0000256" key="5">
    <source>
        <dbReference type="ARBA" id="ARBA00023155"/>
    </source>
</evidence>
<evidence type="ECO:0000313" key="12">
    <source>
        <dbReference type="EMBL" id="GFY57119.1"/>
    </source>
</evidence>
<feature type="compositionally biased region" description="Polar residues" evidence="9">
    <location>
        <begin position="249"/>
        <end position="266"/>
    </location>
</feature>
<dbReference type="GO" id="GO:0005634">
    <property type="term" value="C:nucleus"/>
    <property type="evidence" value="ECO:0007669"/>
    <property type="project" value="UniProtKB-SubCell"/>
</dbReference>
<dbReference type="EMBL" id="BMAV01001159">
    <property type="protein sequence ID" value="GFY39044.1"/>
    <property type="molecule type" value="Genomic_DNA"/>
</dbReference>
<dbReference type="InterPro" id="IPR009057">
    <property type="entry name" value="Homeodomain-like_sf"/>
</dbReference>
<evidence type="ECO:0000256" key="1">
    <source>
        <dbReference type="ARBA" id="ARBA00004123"/>
    </source>
</evidence>
<dbReference type="SMART" id="SM00389">
    <property type="entry name" value="HOX"/>
    <property type="match status" value="1"/>
</dbReference>
<feature type="domain" description="Homeobox" evidence="10">
    <location>
        <begin position="60"/>
        <end position="120"/>
    </location>
</feature>
<keyword evidence="13" id="KW-1185">Reference proteome</keyword>
<keyword evidence="3" id="KW-0524">Neurogenesis</keyword>
<accession>A0A8X6XR62</accession>
<evidence type="ECO:0000256" key="3">
    <source>
        <dbReference type="ARBA" id="ARBA00022902"/>
    </source>
</evidence>
<dbReference type="Gene3D" id="1.10.10.60">
    <property type="entry name" value="Homeodomain-like"/>
    <property type="match status" value="1"/>
</dbReference>
<dbReference type="PROSITE" id="PS00027">
    <property type="entry name" value="HOMEOBOX_1"/>
    <property type="match status" value="1"/>
</dbReference>
<keyword evidence="5 7" id="KW-0371">Homeobox</keyword>
<feature type="region of interest" description="Disordered" evidence="9">
    <location>
        <begin position="246"/>
        <end position="299"/>
    </location>
</feature>
<dbReference type="PANTHER" id="PTHR45793:SF5">
    <property type="entry name" value="HOMEOTIC PROTEIN OCELLILESS"/>
    <property type="match status" value="1"/>
</dbReference>
<sequence>MLSGLTGFRVSSTVAFPTEQMNSQESSSASTFFSESLEGVLSPFDGRTPSRGGGNAQGNRKQRRERTTFSRHQLDILENLFQKTRYPDIFMREEVASQIRLPESRVQVWFKNRRAKCRQQNQNDANKTRASKKQAKSPSTQVAPCSSPSTSQSHASPSSGESGSSPAATLTPLLPRSGEYSPTTPDSMIIPSTTTTSCMQRLDVSSTYQFNGPTYNSNGYLQNTSYSFPYDYYNTSLAHPYQPHPMATGHQTVSPPSVQPTSQCLGTSRDMPSYNGFPSLPRRDFPESPESKIMKFQDL</sequence>
<name>A0A8X6XR62_9ARAC</name>
<evidence type="ECO:0000256" key="4">
    <source>
        <dbReference type="ARBA" id="ARBA00023125"/>
    </source>
</evidence>
<dbReference type="AlphaFoldDB" id="A0A8X6XR62"/>
<comment type="caution">
    <text evidence="12">The sequence shown here is derived from an EMBL/GenBank/DDBJ whole genome shotgun (WGS) entry which is preliminary data.</text>
</comment>
<dbReference type="GO" id="GO:0000978">
    <property type="term" value="F:RNA polymerase II cis-regulatory region sequence-specific DNA binding"/>
    <property type="evidence" value="ECO:0007669"/>
    <property type="project" value="TreeGrafter"/>
</dbReference>
<proteinExistence type="predicted"/>
<evidence type="ECO:0000256" key="2">
    <source>
        <dbReference type="ARBA" id="ARBA00022473"/>
    </source>
</evidence>
<evidence type="ECO:0000256" key="6">
    <source>
        <dbReference type="ARBA" id="ARBA00023242"/>
    </source>
</evidence>
<dbReference type="SUPFAM" id="SSF46689">
    <property type="entry name" value="Homeodomain-like"/>
    <property type="match status" value="1"/>
</dbReference>
<dbReference type="GO" id="GO:0000981">
    <property type="term" value="F:DNA-binding transcription factor activity, RNA polymerase II-specific"/>
    <property type="evidence" value="ECO:0007669"/>
    <property type="project" value="InterPro"/>
</dbReference>
<feature type="region of interest" description="Disordered" evidence="9">
    <location>
        <begin position="43"/>
        <end position="70"/>
    </location>
</feature>